<protein>
    <submittedName>
        <fullName evidence="1">Uncharacterized protein</fullName>
    </submittedName>
</protein>
<proteinExistence type="predicted"/>
<comment type="caution">
    <text evidence="1">The sequence shown here is derived from an EMBL/GenBank/DDBJ whole genome shotgun (WGS) entry which is preliminary data.</text>
</comment>
<keyword evidence="2" id="KW-1185">Reference proteome</keyword>
<dbReference type="Proteomes" id="UP001500956">
    <property type="component" value="Unassembled WGS sequence"/>
</dbReference>
<gene>
    <name evidence="1" type="ORF">GCM10023216_10490</name>
</gene>
<name>A0ABP8YAC9_9MICO</name>
<evidence type="ECO:0000313" key="2">
    <source>
        <dbReference type="Proteomes" id="UP001500956"/>
    </source>
</evidence>
<accession>A0ABP8YAC9</accession>
<sequence>MDDAGSVPSPAASVPVMAHLDLDTSDLAAAARQAGRAADALEAVAHDPVTAGGGPAEARAAAGDPVLAAAVTDLLDAWRPAHRDLVATLAGLADRLGAASTAFEQAEVAAVERLARAVTGDGS</sequence>
<organism evidence="1 2">
    <name type="scientific">Isoptericola chiayiensis</name>
    <dbReference type="NCBI Taxonomy" id="579446"/>
    <lineage>
        <taxon>Bacteria</taxon>
        <taxon>Bacillati</taxon>
        <taxon>Actinomycetota</taxon>
        <taxon>Actinomycetes</taxon>
        <taxon>Micrococcales</taxon>
        <taxon>Promicromonosporaceae</taxon>
        <taxon>Isoptericola</taxon>
    </lineage>
</organism>
<evidence type="ECO:0000313" key="1">
    <source>
        <dbReference type="EMBL" id="GAA4722976.1"/>
    </source>
</evidence>
<dbReference type="EMBL" id="BAABID010000006">
    <property type="protein sequence ID" value="GAA4722976.1"/>
    <property type="molecule type" value="Genomic_DNA"/>
</dbReference>
<reference evidence="2" key="1">
    <citation type="journal article" date="2019" name="Int. J. Syst. Evol. Microbiol.">
        <title>The Global Catalogue of Microorganisms (GCM) 10K type strain sequencing project: providing services to taxonomists for standard genome sequencing and annotation.</title>
        <authorList>
            <consortium name="The Broad Institute Genomics Platform"/>
            <consortium name="The Broad Institute Genome Sequencing Center for Infectious Disease"/>
            <person name="Wu L."/>
            <person name="Ma J."/>
        </authorList>
    </citation>
    <scope>NUCLEOTIDE SEQUENCE [LARGE SCALE GENOMIC DNA]</scope>
    <source>
        <strain evidence="2">JCM 18063</strain>
    </source>
</reference>